<feature type="transmembrane region" description="Helical" evidence="6">
    <location>
        <begin position="340"/>
        <end position="362"/>
    </location>
</feature>
<keyword evidence="5 6" id="KW-0472">Membrane</keyword>
<dbReference type="OrthoDB" id="594838at2"/>
<dbReference type="Pfam" id="PF09924">
    <property type="entry name" value="LPG_synthase_C"/>
    <property type="match status" value="1"/>
</dbReference>
<accession>D0LKD8</accession>
<dbReference type="KEGG" id="hoh:Hoch_0534"/>
<feature type="domain" description="Phosphatidylglycerol lysyltransferase C-terminal" evidence="7">
    <location>
        <begin position="13"/>
        <end position="300"/>
    </location>
</feature>
<dbReference type="RefSeq" id="WP_012825799.1">
    <property type="nucleotide sequence ID" value="NC_013440.1"/>
</dbReference>
<dbReference type="GO" id="GO:0055091">
    <property type="term" value="P:phospholipid homeostasis"/>
    <property type="evidence" value="ECO:0007669"/>
    <property type="project" value="TreeGrafter"/>
</dbReference>
<dbReference type="SUPFAM" id="SSF55729">
    <property type="entry name" value="Acyl-CoA N-acyltransferases (Nat)"/>
    <property type="match status" value="1"/>
</dbReference>
<dbReference type="GO" id="GO:0016755">
    <property type="term" value="F:aminoacyltransferase activity"/>
    <property type="evidence" value="ECO:0007669"/>
    <property type="project" value="TreeGrafter"/>
</dbReference>
<keyword evidence="3 6" id="KW-0812">Transmembrane</keyword>
<evidence type="ECO:0000256" key="6">
    <source>
        <dbReference type="SAM" id="Phobius"/>
    </source>
</evidence>
<dbReference type="AlphaFoldDB" id="D0LKD8"/>
<dbReference type="InterPro" id="IPR024320">
    <property type="entry name" value="LPG_synthase_C"/>
</dbReference>
<evidence type="ECO:0000259" key="7">
    <source>
        <dbReference type="Pfam" id="PF09924"/>
    </source>
</evidence>
<evidence type="ECO:0000313" key="9">
    <source>
        <dbReference type="Proteomes" id="UP000001880"/>
    </source>
</evidence>
<gene>
    <name evidence="8" type="ordered locus">Hoch_0534</name>
</gene>
<dbReference type="PANTHER" id="PTHR34697">
    <property type="entry name" value="PHOSPHATIDYLGLYCEROL LYSYLTRANSFERASE"/>
    <property type="match status" value="1"/>
</dbReference>
<dbReference type="EMBL" id="CP001804">
    <property type="protein sequence ID" value="ACY13172.1"/>
    <property type="molecule type" value="Genomic_DNA"/>
</dbReference>
<evidence type="ECO:0000256" key="2">
    <source>
        <dbReference type="ARBA" id="ARBA00022475"/>
    </source>
</evidence>
<sequence>MATRAHPPDAVVALLRRYGRETTSFQTLEPGLSYWLDPDGDACVAYADTGAAWVAVGAPLAEPARRDEVAARFLEAARAAGRRARFFGVEDGDFGGAAFTCQHVGEQPCWDPRAWPEVLRKKRSLREQLRRARAKGVRVRRLAAAELSDRGNPIRRELDALVAEWQGAREMAPMGFVVQIALDLLPEERRVFVAEFSGQVVAFLGAVPVYARGGWFFEDVLRRGGAPNGTVELLIDHAMRALAEDGCDYVTYGLAPLARTPSPVLGWIRDHTRWLYHFDGLRAFKDKFQPAAWQPVYLAYPRRERGLRATVDLLAAFACGSFARFGWATLVHRAAAVTRWLAWLLLPWTALLIAADSARWFPSPAVKAAWIAYDLLLFTGLLSLARRWRPRLATALAGGAALDFSLGSVQAGLYNAERVRGPVDLLFLVLALGAPLFAALFLWSARHRGAGGKR</sequence>
<organism evidence="8 9">
    <name type="scientific">Haliangium ochraceum (strain DSM 14365 / JCM 11303 / SMP-2)</name>
    <dbReference type="NCBI Taxonomy" id="502025"/>
    <lineage>
        <taxon>Bacteria</taxon>
        <taxon>Pseudomonadati</taxon>
        <taxon>Myxococcota</taxon>
        <taxon>Polyangia</taxon>
        <taxon>Haliangiales</taxon>
        <taxon>Kofleriaceae</taxon>
        <taxon>Haliangium</taxon>
    </lineage>
</organism>
<dbReference type="HOGENOM" id="CLU_047543_0_0_7"/>
<keyword evidence="4 6" id="KW-1133">Transmembrane helix</keyword>
<feature type="transmembrane region" description="Helical" evidence="6">
    <location>
        <begin position="392"/>
        <end position="413"/>
    </location>
</feature>
<protein>
    <recommendedName>
        <fullName evidence="7">Phosphatidylglycerol lysyltransferase C-terminal domain-containing protein</fullName>
    </recommendedName>
</protein>
<name>D0LKD8_HALO1</name>
<evidence type="ECO:0000256" key="4">
    <source>
        <dbReference type="ARBA" id="ARBA00022989"/>
    </source>
</evidence>
<dbReference type="STRING" id="502025.Hoch_0534"/>
<evidence type="ECO:0000256" key="5">
    <source>
        <dbReference type="ARBA" id="ARBA00023136"/>
    </source>
</evidence>
<dbReference type="InterPro" id="IPR016181">
    <property type="entry name" value="Acyl_CoA_acyltransferase"/>
</dbReference>
<keyword evidence="9" id="KW-1185">Reference proteome</keyword>
<feature type="transmembrane region" description="Helical" evidence="6">
    <location>
        <begin position="368"/>
        <end position="385"/>
    </location>
</feature>
<feature type="transmembrane region" description="Helical" evidence="6">
    <location>
        <begin position="425"/>
        <end position="445"/>
    </location>
</feature>
<evidence type="ECO:0000256" key="1">
    <source>
        <dbReference type="ARBA" id="ARBA00004651"/>
    </source>
</evidence>
<dbReference type="GO" id="GO:0005886">
    <property type="term" value="C:plasma membrane"/>
    <property type="evidence" value="ECO:0007669"/>
    <property type="project" value="UniProtKB-SubCell"/>
</dbReference>
<keyword evidence="2" id="KW-1003">Cell membrane</keyword>
<comment type="subcellular location">
    <subcellularLocation>
        <location evidence="1">Cell membrane</location>
        <topology evidence="1">Multi-pass membrane protein</topology>
    </subcellularLocation>
</comment>
<feature type="transmembrane region" description="Helical" evidence="6">
    <location>
        <begin position="313"/>
        <end position="331"/>
    </location>
</feature>
<dbReference type="InterPro" id="IPR051211">
    <property type="entry name" value="PG_lysyltransferase"/>
</dbReference>
<dbReference type="PANTHER" id="PTHR34697:SF2">
    <property type="entry name" value="PHOSPHATIDYLGLYCEROL LYSYLTRANSFERASE"/>
    <property type="match status" value="1"/>
</dbReference>
<proteinExistence type="predicted"/>
<evidence type="ECO:0000256" key="3">
    <source>
        <dbReference type="ARBA" id="ARBA00022692"/>
    </source>
</evidence>
<dbReference type="Proteomes" id="UP000001880">
    <property type="component" value="Chromosome"/>
</dbReference>
<dbReference type="eggNOG" id="COG2898">
    <property type="taxonomic scope" value="Bacteria"/>
</dbReference>
<evidence type="ECO:0000313" key="8">
    <source>
        <dbReference type="EMBL" id="ACY13172.1"/>
    </source>
</evidence>
<reference evidence="8 9" key="1">
    <citation type="journal article" date="2010" name="Stand. Genomic Sci.">
        <title>Complete genome sequence of Haliangium ochraceum type strain (SMP-2).</title>
        <authorList>
            <consortium name="US DOE Joint Genome Institute (JGI-PGF)"/>
            <person name="Ivanova N."/>
            <person name="Daum C."/>
            <person name="Lang E."/>
            <person name="Abt B."/>
            <person name="Kopitz M."/>
            <person name="Saunders E."/>
            <person name="Lapidus A."/>
            <person name="Lucas S."/>
            <person name="Glavina Del Rio T."/>
            <person name="Nolan M."/>
            <person name="Tice H."/>
            <person name="Copeland A."/>
            <person name="Cheng J.F."/>
            <person name="Chen F."/>
            <person name="Bruce D."/>
            <person name="Goodwin L."/>
            <person name="Pitluck S."/>
            <person name="Mavromatis K."/>
            <person name="Pati A."/>
            <person name="Mikhailova N."/>
            <person name="Chen A."/>
            <person name="Palaniappan K."/>
            <person name="Land M."/>
            <person name="Hauser L."/>
            <person name="Chang Y.J."/>
            <person name="Jeffries C.D."/>
            <person name="Detter J.C."/>
            <person name="Brettin T."/>
            <person name="Rohde M."/>
            <person name="Goker M."/>
            <person name="Bristow J."/>
            <person name="Markowitz V."/>
            <person name="Eisen J.A."/>
            <person name="Hugenholtz P."/>
            <person name="Kyrpides N.C."/>
            <person name="Klenk H.P."/>
        </authorList>
    </citation>
    <scope>NUCLEOTIDE SEQUENCE [LARGE SCALE GENOMIC DNA]</scope>
    <source>
        <strain evidence="9">DSM 14365 / CIP 107738 / JCM 11303 / AJ 13395 / SMP-2</strain>
    </source>
</reference>